<comment type="caution">
    <text evidence="2">The sequence shown here is derived from an EMBL/GenBank/DDBJ whole genome shotgun (WGS) entry which is preliminary data.</text>
</comment>
<name>A0A0J7K2I2_LASNI</name>
<accession>A0A0J7K2I2</accession>
<dbReference type="PaxDb" id="67767-A0A0J7K2I2"/>
<dbReference type="EMBL" id="LBMM01016475">
    <property type="protein sequence ID" value="KMQ84411.1"/>
    <property type="molecule type" value="Genomic_DNA"/>
</dbReference>
<reference evidence="2 3" key="1">
    <citation type="submission" date="2015-04" db="EMBL/GenBank/DDBJ databases">
        <title>Lasius niger genome sequencing.</title>
        <authorList>
            <person name="Konorov E.A."/>
            <person name="Nikitin M.A."/>
            <person name="Kirill M.V."/>
            <person name="Chang P."/>
        </authorList>
    </citation>
    <scope>NUCLEOTIDE SEQUENCE [LARGE SCALE GENOMIC DNA]</scope>
    <source>
        <tissue evidence="2">Whole</tissue>
    </source>
</reference>
<evidence type="ECO:0000259" key="1">
    <source>
        <dbReference type="Pfam" id="PF00094"/>
    </source>
</evidence>
<dbReference type="InterPro" id="IPR001846">
    <property type="entry name" value="VWF_type-D"/>
</dbReference>
<organism evidence="2 3">
    <name type="scientific">Lasius niger</name>
    <name type="common">Black garden ant</name>
    <dbReference type="NCBI Taxonomy" id="67767"/>
    <lineage>
        <taxon>Eukaryota</taxon>
        <taxon>Metazoa</taxon>
        <taxon>Ecdysozoa</taxon>
        <taxon>Arthropoda</taxon>
        <taxon>Hexapoda</taxon>
        <taxon>Insecta</taxon>
        <taxon>Pterygota</taxon>
        <taxon>Neoptera</taxon>
        <taxon>Endopterygota</taxon>
        <taxon>Hymenoptera</taxon>
        <taxon>Apocrita</taxon>
        <taxon>Aculeata</taxon>
        <taxon>Formicoidea</taxon>
        <taxon>Formicidae</taxon>
        <taxon>Formicinae</taxon>
        <taxon>Lasius</taxon>
        <taxon>Lasius</taxon>
    </lineage>
</organism>
<dbReference type="OrthoDB" id="5956066at2759"/>
<sequence>MIEFPSDLDHVNATVVTPVSGYEYVQVPLHHHQLFEGMTVDEPMSQPGWHVVMDNTRFSVASLHKMTQGQSKVCTVYPQTLITLDEGVIPFVMSDKWTLVSGDYVDHTYAVFVKSVQGNKLAVKMYVADHDIKVVPDEYRAVVTVDGNVVEQHEKGVVVPKDEPKSYAIKLTENNEHLVVQSQRVPMMMMWTPNSVTVMLDTALQGHVTGVCGHMDDMHKEKLPKIYTVASL</sequence>
<dbReference type="Proteomes" id="UP000036403">
    <property type="component" value="Unassembled WGS sequence"/>
</dbReference>
<keyword evidence="3" id="KW-1185">Reference proteome</keyword>
<proteinExistence type="predicted"/>
<gene>
    <name evidence="2" type="ORF">RF55_17798</name>
</gene>
<dbReference type="Pfam" id="PF00094">
    <property type="entry name" value="VWD"/>
    <property type="match status" value="1"/>
</dbReference>
<feature type="domain" description="VWFD" evidence="1">
    <location>
        <begin position="74"/>
        <end position="219"/>
    </location>
</feature>
<protein>
    <submittedName>
        <fullName evidence="2">Vitellogenin-6</fullName>
    </submittedName>
</protein>
<evidence type="ECO:0000313" key="2">
    <source>
        <dbReference type="EMBL" id="KMQ84411.1"/>
    </source>
</evidence>
<evidence type="ECO:0000313" key="3">
    <source>
        <dbReference type="Proteomes" id="UP000036403"/>
    </source>
</evidence>
<dbReference type="AlphaFoldDB" id="A0A0J7K2I2"/>